<dbReference type="PANTHER" id="PTHR42071:SF1">
    <property type="entry name" value="GLOBIN-SENSOR DOMAIN-CONTAINING PROTEIN"/>
    <property type="match status" value="1"/>
</dbReference>
<dbReference type="Proteomes" id="UP000320333">
    <property type="component" value="Unassembled WGS sequence"/>
</dbReference>
<sequence>MTIQKIDRARLYTDILYRYQYVSDFVGFNETDVKALKDAAPLIAPLVPVIADAVYEKLFSYDITKKVFLERGSGFHGHLAQNLDQMSTEDEQIKHRKDFLSKYLVKLVTAEYDAKFVAYLDRVGKMHTTTADKKSTINVEYVHVNALFGWLHGFLVETLNGLPELQADPSARGKVLGALSKILWIQNDFFAKYYVKDGVEDRLNAAAEKTTASSKDDCWHYLVMACGIAALGLAVSLGVGFEHAAR</sequence>
<dbReference type="AlphaFoldDB" id="A0A507FHC8"/>
<dbReference type="OrthoDB" id="10027058at2759"/>
<dbReference type="Pfam" id="PF11563">
    <property type="entry name" value="Protoglobin"/>
    <property type="match status" value="1"/>
</dbReference>
<dbReference type="EMBL" id="QEAP01000067">
    <property type="protein sequence ID" value="TPX75799.1"/>
    <property type="molecule type" value="Genomic_DNA"/>
</dbReference>
<evidence type="ECO:0000313" key="3">
    <source>
        <dbReference type="EMBL" id="TPX75799.1"/>
    </source>
</evidence>
<dbReference type="InterPro" id="IPR012292">
    <property type="entry name" value="Globin/Proto"/>
</dbReference>
<evidence type="ECO:0000259" key="2">
    <source>
        <dbReference type="Pfam" id="PF11563"/>
    </source>
</evidence>
<dbReference type="SUPFAM" id="SSF46458">
    <property type="entry name" value="Globin-like"/>
    <property type="match status" value="1"/>
</dbReference>
<organism evidence="3 4">
    <name type="scientific">Chytriomyces confervae</name>
    <dbReference type="NCBI Taxonomy" id="246404"/>
    <lineage>
        <taxon>Eukaryota</taxon>
        <taxon>Fungi</taxon>
        <taxon>Fungi incertae sedis</taxon>
        <taxon>Chytridiomycota</taxon>
        <taxon>Chytridiomycota incertae sedis</taxon>
        <taxon>Chytridiomycetes</taxon>
        <taxon>Chytridiales</taxon>
        <taxon>Chytriomycetaceae</taxon>
        <taxon>Chytriomyces</taxon>
    </lineage>
</organism>
<keyword evidence="1" id="KW-0812">Transmembrane</keyword>
<dbReference type="InterPro" id="IPR009050">
    <property type="entry name" value="Globin-like_sf"/>
</dbReference>
<keyword evidence="1" id="KW-0472">Membrane</keyword>
<gene>
    <name evidence="3" type="ORF">CcCBS67573_g02913</name>
</gene>
<evidence type="ECO:0000256" key="1">
    <source>
        <dbReference type="SAM" id="Phobius"/>
    </source>
</evidence>
<dbReference type="InterPro" id="IPR039379">
    <property type="entry name" value="Protoglobin_sensor_dom"/>
</dbReference>
<keyword evidence="1" id="KW-1133">Transmembrane helix</keyword>
<feature type="transmembrane region" description="Helical" evidence="1">
    <location>
        <begin position="219"/>
        <end position="241"/>
    </location>
</feature>
<accession>A0A507FHC8</accession>
<protein>
    <recommendedName>
        <fullName evidence="2">Globin-sensor domain-containing protein</fullName>
    </recommendedName>
</protein>
<dbReference type="CDD" id="cd01068">
    <property type="entry name" value="globin_sensor"/>
    <property type="match status" value="1"/>
</dbReference>
<feature type="domain" description="Globin-sensor" evidence="2">
    <location>
        <begin position="18"/>
        <end position="198"/>
    </location>
</feature>
<dbReference type="InterPro" id="IPR044398">
    <property type="entry name" value="Globin-sensor_dom"/>
</dbReference>
<proteinExistence type="predicted"/>
<dbReference type="Gene3D" id="1.10.490.10">
    <property type="entry name" value="Globins"/>
    <property type="match status" value="1"/>
</dbReference>
<dbReference type="PANTHER" id="PTHR42071">
    <property type="entry name" value="PROTOGLOBIN DOMAIN-CONTAINING PROTEIN"/>
    <property type="match status" value="1"/>
</dbReference>
<evidence type="ECO:0000313" key="4">
    <source>
        <dbReference type="Proteomes" id="UP000320333"/>
    </source>
</evidence>
<comment type="caution">
    <text evidence="3">The sequence shown here is derived from an EMBL/GenBank/DDBJ whole genome shotgun (WGS) entry which is preliminary data.</text>
</comment>
<keyword evidence="4" id="KW-1185">Reference proteome</keyword>
<reference evidence="3 4" key="1">
    <citation type="journal article" date="2019" name="Sci. Rep.">
        <title>Comparative genomics of chytrid fungi reveal insights into the obligate biotrophic and pathogenic lifestyle of Synchytrium endobioticum.</title>
        <authorList>
            <person name="van de Vossenberg B.T.L.H."/>
            <person name="Warris S."/>
            <person name="Nguyen H.D.T."/>
            <person name="van Gent-Pelzer M.P.E."/>
            <person name="Joly D.L."/>
            <person name="van de Geest H.C."/>
            <person name="Bonants P.J.M."/>
            <person name="Smith D.S."/>
            <person name="Levesque C.A."/>
            <person name="van der Lee T.A.J."/>
        </authorList>
    </citation>
    <scope>NUCLEOTIDE SEQUENCE [LARGE SCALE GENOMIC DNA]</scope>
    <source>
        <strain evidence="3 4">CBS 675.73</strain>
    </source>
</reference>
<dbReference type="GO" id="GO:0019825">
    <property type="term" value="F:oxygen binding"/>
    <property type="evidence" value="ECO:0007669"/>
    <property type="project" value="InterPro"/>
</dbReference>
<dbReference type="GO" id="GO:0020037">
    <property type="term" value="F:heme binding"/>
    <property type="evidence" value="ECO:0007669"/>
    <property type="project" value="InterPro"/>
</dbReference>
<name>A0A507FHC8_9FUNG</name>